<evidence type="ECO:0000313" key="7">
    <source>
        <dbReference type="Proteomes" id="UP000606935"/>
    </source>
</evidence>
<dbReference type="EMBL" id="BMLS01000001">
    <property type="protein sequence ID" value="GGO65760.1"/>
    <property type="molecule type" value="Genomic_DNA"/>
</dbReference>
<dbReference type="NCBIfam" id="NF004393">
    <property type="entry name" value="PRK05751.1-4"/>
    <property type="match status" value="1"/>
</dbReference>
<keyword evidence="7" id="KW-1185">Reference proteome</keyword>
<keyword evidence="4 5" id="KW-0811">Translocation</keyword>
<dbReference type="PANTHER" id="PTHR36918">
    <property type="match status" value="1"/>
</dbReference>
<comment type="similarity">
    <text evidence="1 5">Belongs to the SecB family.</text>
</comment>
<name>A0A917YTQ6_9ALTE</name>
<dbReference type="GO" id="GO:0051082">
    <property type="term" value="F:unfolded protein binding"/>
    <property type="evidence" value="ECO:0007669"/>
    <property type="project" value="InterPro"/>
</dbReference>
<dbReference type="SUPFAM" id="SSF54611">
    <property type="entry name" value="SecB-like"/>
    <property type="match status" value="1"/>
</dbReference>
<sequence length="168" mass="18656">MTEEVKANGLDQAQAAQPQFAIQRIYTKDISFESPNSPAVFQQEWKPEVKMDLDTRSTKLDDNSYEVVLSVTVTANAGEQTAFLVEVQQAGIFTIADMSDQQKAHILGSFCPNTLFPYARECISNLVNRGTFPQLNLAPVNFDAIFAAYMQKRVEEAQAQQAAQSQEA</sequence>
<dbReference type="Pfam" id="PF02556">
    <property type="entry name" value="SecB"/>
    <property type="match status" value="1"/>
</dbReference>
<dbReference type="GO" id="GO:0051262">
    <property type="term" value="P:protein tetramerization"/>
    <property type="evidence" value="ECO:0007669"/>
    <property type="project" value="InterPro"/>
</dbReference>
<dbReference type="RefSeq" id="WP_188690698.1">
    <property type="nucleotide sequence ID" value="NZ_BMLS01000001.1"/>
</dbReference>
<dbReference type="PRINTS" id="PR01594">
    <property type="entry name" value="SECBCHAPRONE"/>
</dbReference>
<dbReference type="GO" id="GO:0006457">
    <property type="term" value="P:protein folding"/>
    <property type="evidence" value="ECO:0007669"/>
    <property type="project" value="UniProtKB-UniRule"/>
</dbReference>
<evidence type="ECO:0000256" key="3">
    <source>
        <dbReference type="ARBA" id="ARBA00022927"/>
    </source>
</evidence>
<keyword evidence="3 5" id="KW-0653">Protein transport</keyword>
<dbReference type="AlphaFoldDB" id="A0A917YTQ6"/>
<comment type="function">
    <text evidence="5">One of the proteins required for the normal export of preproteins out of the cell cytoplasm. It is a molecular chaperone that binds to a subset of precursor proteins, maintaining them in a translocation-competent state. It also specifically binds to its receptor SecA.</text>
</comment>
<keyword evidence="2 5" id="KW-0813">Transport</keyword>
<comment type="subunit">
    <text evidence="5">Homotetramer, a dimer of dimers. One homotetramer interacts with 1 SecA dimer.</text>
</comment>
<accession>A0A917YTQ6</accession>
<keyword evidence="5" id="KW-0963">Cytoplasm</keyword>
<dbReference type="HAMAP" id="MF_00821">
    <property type="entry name" value="SecB"/>
    <property type="match status" value="1"/>
</dbReference>
<dbReference type="InterPro" id="IPR003708">
    <property type="entry name" value="SecB"/>
</dbReference>
<gene>
    <name evidence="5 6" type="primary">secB</name>
    <name evidence="6" type="ORF">GCM10010982_08320</name>
</gene>
<comment type="subcellular location">
    <subcellularLocation>
        <location evidence="5">Cytoplasm</location>
    </subcellularLocation>
</comment>
<dbReference type="GO" id="GO:0005737">
    <property type="term" value="C:cytoplasm"/>
    <property type="evidence" value="ECO:0007669"/>
    <property type="project" value="UniProtKB-SubCell"/>
</dbReference>
<dbReference type="NCBIfam" id="TIGR00809">
    <property type="entry name" value="secB"/>
    <property type="match status" value="1"/>
</dbReference>
<dbReference type="InterPro" id="IPR035958">
    <property type="entry name" value="SecB-like_sf"/>
</dbReference>
<dbReference type="Gene3D" id="3.10.420.10">
    <property type="entry name" value="SecB-like"/>
    <property type="match status" value="1"/>
</dbReference>
<organism evidence="6 7">
    <name type="scientific">Bowmanella pacifica</name>
    <dbReference type="NCBI Taxonomy" id="502051"/>
    <lineage>
        <taxon>Bacteria</taxon>
        <taxon>Pseudomonadati</taxon>
        <taxon>Pseudomonadota</taxon>
        <taxon>Gammaproteobacteria</taxon>
        <taxon>Alteromonadales</taxon>
        <taxon>Alteromonadaceae</taxon>
        <taxon>Bowmanella</taxon>
    </lineage>
</organism>
<comment type="caution">
    <text evidence="6">The sequence shown here is derived from an EMBL/GenBank/DDBJ whole genome shotgun (WGS) entry which is preliminary data.</text>
</comment>
<reference evidence="6" key="1">
    <citation type="journal article" date="2014" name="Int. J. Syst. Evol. Microbiol.">
        <title>Complete genome sequence of Corynebacterium casei LMG S-19264T (=DSM 44701T), isolated from a smear-ripened cheese.</title>
        <authorList>
            <consortium name="US DOE Joint Genome Institute (JGI-PGF)"/>
            <person name="Walter F."/>
            <person name="Albersmeier A."/>
            <person name="Kalinowski J."/>
            <person name="Ruckert C."/>
        </authorList>
    </citation>
    <scope>NUCLEOTIDE SEQUENCE</scope>
    <source>
        <strain evidence="6">CGMCC 1.7086</strain>
    </source>
</reference>
<dbReference type="PANTHER" id="PTHR36918:SF1">
    <property type="entry name" value="PROTEIN-EXPORT PROTEIN SECB"/>
    <property type="match status" value="1"/>
</dbReference>
<evidence type="ECO:0000313" key="6">
    <source>
        <dbReference type="EMBL" id="GGO65760.1"/>
    </source>
</evidence>
<evidence type="ECO:0000256" key="5">
    <source>
        <dbReference type="HAMAP-Rule" id="MF_00821"/>
    </source>
</evidence>
<evidence type="ECO:0000256" key="2">
    <source>
        <dbReference type="ARBA" id="ARBA00022448"/>
    </source>
</evidence>
<evidence type="ECO:0000256" key="1">
    <source>
        <dbReference type="ARBA" id="ARBA00009990"/>
    </source>
</evidence>
<protein>
    <recommendedName>
        <fullName evidence="5">Protein-export protein SecB</fullName>
    </recommendedName>
</protein>
<evidence type="ECO:0000256" key="4">
    <source>
        <dbReference type="ARBA" id="ARBA00023010"/>
    </source>
</evidence>
<dbReference type="Proteomes" id="UP000606935">
    <property type="component" value="Unassembled WGS sequence"/>
</dbReference>
<reference evidence="6" key="2">
    <citation type="submission" date="2020-09" db="EMBL/GenBank/DDBJ databases">
        <authorList>
            <person name="Sun Q."/>
            <person name="Zhou Y."/>
        </authorList>
    </citation>
    <scope>NUCLEOTIDE SEQUENCE</scope>
    <source>
        <strain evidence="6">CGMCC 1.7086</strain>
    </source>
</reference>
<keyword evidence="5" id="KW-0143">Chaperone</keyword>
<proteinExistence type="inferred from homology"/>
<dbReference type="GO" id="GO:0015031">
    <property type="term" value="P:protein transport"/>
    <property type="evidence" value="ECO:0007669"/>
    <property type="project" value="UniProtKB-UniRule"/>
</dbReference>